<evidence type="ECO:0000313" key="1">
    <source>
        <dbReference type="EMBL" id="EWM29435.1"/>
    </source>
</evidence>
<dbReference type="PANTHER" id="PTHR11476">
    <property type="entry name" value="HISTIDYL-TRNA SYNTHETASE"/>
    <property type="match status" value="1"/>
</dbReference>
<reference evidence="1 2" key="1">
    <citation type="journal article" date="2014" name="Mol. Plant">
        <title>Chromosome Scale Genome Assembly and Transcriptome Profiling of Nannochloropsis gaditana in Nitrogen Depletion.</title>
        <authorList>
            <person name="Corteggiani Carpinelli E."/>
            <person name="Telatin A."/>
            <person name="Vitulo N."/>
            <person name="Forcato C."/>
            <person name="D'Angelo M."/>
            <person name="Schiavon R."/>
            <person name="Vezzi A."/>
            <person name="Giacometti G.M."/>
            <person name="Morosinotto T."/>
            <person name="Valle G."/>
        </authorList>
    </citation>
    <scope>NUCLEOTIDE SEQUENCE [LARGE SCALE GENOMIC DNA]</scope>
    <source>
        <strain evidence="1 2">B-31</strain>
    </source>
</reference>
<dbReference type="Proteomes" id="UP000019335">
    <property type="component" value="Chromosome 3"/>
</dbReference>
<dbReference type="GO" id="GO:0005739">
    <property type="term" value="C:mitochondrion"/>
    <property type="evidence" value="ECO:0007669"/>
    <property type="project" value="TreeGrafter"/>
</dbReference>
<evidence type="ECO:0000313" key="2">
    <source>
        <dbReference type="Proteomes" id="UP000019335"/>
    </source>
</evidence>
<sequence>MARGRFREFYQCDFDIAGTYPTMVPDAEVLTVAVEILRALPIGPFAIKLNHRKILDSVFEISRQGELGSSEEGDDRGER</sequence>
<dbReference type="PANTHER" id="PTHR11476:SF7">
    <property type="entry name" value="HISTIDINE--TRNA LIGASE"/>
    <property type="match status" value="1"/>
</dbReference>
<keyword evidence="1" id="KW-0030">Aminoacyl-tRNA synthetase</keyword>
<organism evidence="1 2">
    <name type="scientific">Nannochloropsis gaditana</name>
    <dbReference type="NCBI Taxonomy" id="72520"/>
    <lineage>
        <taxon>Eukaryota</taxon>
        <taxon>Sar</taxon>
        <taxon>Stramenopiles</taxon>
        <taxon>Ochrophyta</taxon>
        <taxon>Eustigmatophyceae</taxon>
        <taxon>Eustigmatales</taxon>
        <taxon>Monodopsidaceae</taxon>
        <taxon>Nannochloropsis</taxon>
    </lineage>
</organism>
<dbReference type="GO" id="GO:0004821">
    <property type="term" value="F:histidine-tRNA ligase activity"/>
    <property type="evidence" value="ECO:0007669"/>
    <property type="project" value="TreeGrafter"/>
</dbReference>
<keyword evidence="2" id="KW-1185">Reference proteome</keyword>
<dbReference type="GO" id="GO:0032543">
    <property type="term" value="P:mitochondrial translation"/>
    <property type="evidence" value="ECO:0007669"/>
    <property type="project" value="TreeGrafter"/>
</dbReference>
<name>W7TQN7_9STRA</name>
<keyword evidence="1" id="KW-0436">Ligase</keyword>
<protein>
    <submittedName>
        <fullName evidence="1">Histidyl-trna synthetase</fullName>
    </submittedName>
</protein>
<dbReference type="SUPFAM" id="SSF55681">
    <property type="entry name" value="Class II aaRS and biotin synthetases"/>
    <property type="match status" value="1"/>
</dbReference>
<proteinExistence type="predicted"/>
<comment type="caution">
    <text evidence="1">The sequence shown here is derived from an EMBL/GenBank/DDBJ whole genome shotgun (WGS) entry which is preliminary data.</text>
</comment>
<dbReference type="Gene3D" id="3.30.930.10">
    <property type="entry name" value="Bira Bifunctional Protein, Domain 2"/>
    <property type="match status" value="1"/>
</dbReference>
<accession>W7TQN7</accession>
<dbReference type="EMBL" id="AZIL01000164">
    <property type="protein sequence ID" value="EWM29435.1"/>
    <property type="molecule type" value="Genomic_DNA"/>
</dbReference>
<dbReference type="GO" id="GO:0005829">
    <property type="term" value="C:cytosol"/>
    <property type="evidence" value="ECO:0007669"/>
    <property type="project" value="TreeGrafter"/>
</dbReference>
<gene>
    <name evidence="1" type="primary">HAL</name>
    <name evidence="1" type="ORF">Naga_102318g1</name>
</gene>
<dbReference type="AlphaFoldDB" id="W7TQN7"/>
<dbReference type="GO" id="GO:0003723">
    <property type="term" value="F:RNA binding"/>
    <property type="evidence" value="ECO:0007669"/>
    <property type="project" value="TreeGrafter"/>
</dbReference>
<dbReference type="OrthoDB" id="1906957at2759"/>
<dbReference type="GO" id="GO:0006427">
    <property type="term" value="P:histidyl-tRNA aminoacylation"/>
    <property type="evidence" value="ECO:0007669"/>
    <property type="project" value="TreeGrafter"/>
</dbReference>
<dbReference type="InterPro" id="IPR045864">
    <property type="entry name" value="aa-tRNA-synth_II/BPL/LPL"/>
</dbReference>